<dbReference type="SUPFAM" id="SSF51126">
    <property type="entry name" value="Pectin lyase-like"/>
    <property type="match status" value="1"/>
</dbReference>
<dbReference type="AlphaFoldDB" id="A0A3B0VLE9"/>
<name>A0A3B0VLE9_9ZZZZ</name>
<sequence length="170" mass="17870">MKNVLTLLLITNITIASGLEDIATDKKLNESIALSHHFKEFNENQKGISFLTVGADGACTYSSIQAAIDNFLQSPLGNIDIRIATNKTYVENIVIGNTNISLSGGYSNCSNPTGAGGGLLSNDSDLALFLDNVDIRNNTARNGAGIAIVGGDTDLMMKESLVLGNVADYG</sequence>
<reference evidence="1" key="1">
    <citation type="submission" date="2018-06" db="EMBL/GenBank/DDBJ databases">
        <authorList>
            <person name="Zhirakovskaya E."/>
        </authorList>
    </citation>
    <scope>NUCLEOTIDE SEQUENCE</scope>
</reference>
<evidence type="ECO:0000313" key="1">
    <source>
        <dbReference type="EMBL" id="VAW39197.1"/>
    </source>
</evidence>
<proteinExistence type="predicted"/>
<gene>
    <name evidence="1" type="ORF">MNBD_GAMMA01-132</name>
</gene>
<accession>A0A3B0VLE9</accession>
<dbReference type="InterPro" id="IPR012334">
    <property type="entry name" value="Pectin_lyas_fold"/>
</dbReference>
<dbReference type="InterPro" id="IPR011050">
    <property type="entry name" value="Pectin_lyase_fold/virulence"/>
</dbReference>
<dbReference type="Gene3D" id="2.160.20.10">
    <property type="entry name" value="Single-stranded right-handed beta-helix, Pectin lyase-like"/>
    <property type="match status" value="1"/>
</dbReference>
<protein>
    <submittedName>
        <fullName evidence="1">Uncharacterized protein</fullName>
    </submittedName>
</protein>
<organism evidence="1">
    <name type="scientific">hydrothermal vent metagenome</name>
    <dbReference type="NCBI Taxonomy" id="652676"/>
    <lineage>
        <taxon>unclassified sequences</taxon>
        <taxon>metagenomes</taxon>
        <taxon>ecological metagenomes</taxon>
    </lineage>
</organism>
<dbReference type="EMBL" id="UOEW01000221">
    <property type="protein sequence ID" value="VAW39197.1"/>
    <property type="molecule type" value="Genomic_DNA"/>
</dbReference>